<feature type="transmembrane region" description="Helical" evidence="1">
    <location>
        <begin position="103"/>
        <end position="123"/>
    </location>
</feature>
<gene>
    <name evidence="2" type="ORF">JGU71_22915</name>
</gene>
<feature type="transmembrane region" description="Helical" evidence="1">
    <location>
        <begin position="231"/>
        <end position="251"/>
    </location>
</feature>
<protein>
    <submittedName>
        <fullName evidence="2">Carotenoid biosynthesis protein</fullName>
    </submittedName>
</protein>
<feature type="transmembrane region" description="Helical" evidence="1">
    <location>
        <begin position="33"/>
        <end position="52"/>
    </location>
</feature>
<dbReference type="EMBL" id="JAEMNV010000008">
    <property type="protein sequence ID" value="MBJ8341742.1"/>
    <property type="molecule type" value="Genomic_DNA"/>
</dbReference>
<keyword evidence="1" id="KW-0812">Transmembrane</keyword>
<keyword evidence="1" id="KW-1133">Transmembrane helix</keyword>
<organism evidence="2 3">
    <name type="scientific">Antrihabitans stalagmiti</name>
    <dbReference type="NCBI Taxonomy" id="2799499"/>
    <lineage>
        <taxon>Bacteria</taxon>
        <taxon>Bacillati</taxon>
        <taxon>Actinomycetota</taxon>
        <taxon>Actinomycetes</taxon>
        <taxon>Mycobacteriales</taxon>
        <taxon>Nocardiaceae</taxon>
        <taxon>Antrihabitans</taxon>
    </lineage>
</organism>
<accession>A0A934NUX0</accession>
<dbReference type="Proteomes" id="UP000655868">
    <property type="component" value="Unassembled WGS sequence"/>
</dbReference>
<comment type="caution">
    <text evidence="2">The sequence shown here is derived from an EMBL/GenBank/DDBJ whole genome shotgun (WGS) entry which is preliminary data.</text>
</comment>
<proteinExistence type="predicted"/>
<feature type="transmembrane region" description="Helical" evidence="1">
    <location>
        <begin position="59"/>
        <end position="83"/>
    </location>
</feature>
<dbReference type="PANTHER" id="PTHR39419:SF1">
    <property type="entry name" value="SLL0814 PROTEIN"/>
    <property type="match status" value="1"/>
</dbReference>
<name>A0A934NUX0_9NOCA</name>
<evidence type="ECO:0000313" key="3">
    <source>
        <dbReference type="Proteomes" id="UP000655868"/>
    </source>
</evidence>
<dbReference type="Pfam" id="PF04240">
    <property type="entry name" value="Caroten_synth"/>
    <property type="match status" value="1"/>
</dbReference>
<evidence type="ECO:0000313" key="2">
    <source>
        <dbReference type="EMBL" id="MBJ8341742.1"/>
    </source>
</evidence>
<dbReference type="AlphaFoldDB" id="A0A934NUX0"/>
<keyword evidence="1" id="KW-0472">Membrane</keyword>
<reference evidence="2" key="1">
    <citation type="submission" date="2020-12" db="EMBL/GenBank/DDBJ databases">
        <title>Antrihabitans popcorni sp. nov. and Antrihabitans auranticaus sp. nov., isolated from a larva cave.</title>
        <authorList>
            <person name="Lee S.D."/>
            <person name="Kim I.S."/>
        </authorList>
    </citation>
    <scope>NUCLEOTIDE SEQUENCE</scope>
    <source>
        <strain evidence="2">YC3-6</strain>
    </source>
</reference>
<dbReference type="RefSeq" id="WP_199706814.1">
    <property type="nucleotide sequence ID" value="NZ_JAEMNV010000008.1"/>
</dbReference>
<feature type="transmembrane region" description="Helical" evidence="1">
    <location>
        <begin position="174"/>
        <end position="192"/>
    </location>
</feature>
<sequence>MTLTQRIPAGLAVATIAAQIAYPLTNGDVRDQVTMTVVALFASTCLGHAVLVRGTAWTLGFLACTGGLGLAVEMLGTATGFPFGPYDYAVGRLGNTVGGVPLAVALAWTAGIYTVWTVATILFRRNGLQILATGFGAVGWDLYLDPQMVADGQWTWHSEIAGLPGLGHIPVTNYLGWFAVAVTMAFAISRLPRSDVPDVPDRMLAVPIALFVWTWLGSALAHAVFLSAPELRFSAIYGLVVMGVLGVPLLARIAPEVAARVTSYAELRVHAPKNR</sequence>
<feature type="transmembrane region" description="Helical" evidence="1">
    <location>
        <begin position="204"/>
        <end position="225"/>
    </location>
</feature>
<evidence type="ECO:0000256" key="1">
    <source>
        <dbReference type="SAM" id="Phobius"/>
    </source>
</evidence>
<keyword evidence="3" id="KW-1185">Reference proteome</keyword>
<dbReference type="PANTHER" id="PTHR39419">
    <property type="entry name" value="SLL0814 PROTEIN"/>
    <property type="match status" value="1"/>
</dbReference>
<dbReference type="InterPro" id="IPR007354">
    <property type="entry name" value="CruF-like"/>
</dbReference>